<dbReference type="Proteomes" id="UP000215914">
    <property type="component" value="Unassembled WGS sequence"/>
</dbReference>
<dbReference type="AlphaFoldDB" id="A0A9K3NG48"/>
<evidence type="ECO:0000313" key="1">
    <source>
        <dbReference type="EMBL" id="KAF5799024.1"/>
    </source>
</evidence>
<protein>
    <submittedName>
        <fullName evidence="1">Uncharacterized protein</fullName>
    </submittedName>
</protein>
<gene>
    <name evidence="1" type="ORF">HanXRQr2_Chr07g0299841</name>
</gene>
<dbReference type="Gramene" id="mRNA:HanXRQr2_Chr07g0299841">
    <property type="protein sequence ID" value="CDS:HanXRQr2_Chr07g0299841.1"/>
    <property type="gene ID" value="HanXRQr2_Chr07g0299841"/>
</dbReference>
<accession>A0A9K3NG48</accession>
<reference evidence="1" key="2">
    <citation type="submission" date="2020-06" db="EMBL/GenBank/DDBJ databases">
        <title>Helianthus annuus Genome sequencing and assembly Release 2.</title>
        <authorList>
            <person name="Gouzy J."/>
            <person name="Langlade N."/>
            <person name="Munos S."/>
        </authorList>
    </citation>
    <scope>NUCLEOTIDE SEQUENCE</scope>
    <source>
        <tissue evidence="1">Leaves</tissue>
    </source>
</reference>
<comment type="caution">
    <text evidence="1">The sequence shown here is derived from an EMBL/GenBank/DDBJ whole genome shotgun (WGS) entry which is preliminary data.</text>
</comment>
<name>A0A9K3NG48_HELAN</name>
<organism evidence="1 2">
    <name type="scientific">Helianthus annuus</name>
    <name type="common">Common sunflower</name>
    <dbReference type="NCBI Taxonomy" id="4232"/>
    <lineage>
        <taxon>Eukaryota</taxon>
        <taxon>Viridiplantae</taxon>
        <taxon>Streptophyta</taxon>
        <taxon>Embryophyta</taxon>
        <taxon>Tracheophyta</taxon>
        <taxon>Spermatophyta</taxon>
        <taxon>Magnoliopsida</taxon>
        <taxon>eudicotyledons</taxon>
        <taxon>Gunneridae</taxon>
        <taxon>Pentapetalae</taxon>
        <taxon>asterids</taxon>
        <taxon>campanulids</taxon>
        <taxon>Asterales</taxon>
        <taxon>Asteraceae</taxon>
        <taxon>Asteroideae</taxon>
        <taxon>Heliantheae alliance</taxon>
        <taxon>Heliantheae</taxon>
        <taxon>Helianthus</taxon>
    </lineage>
</organism>
<evidence type="ECO:0000313" key="2">
    <source>
        <dbReference type="Proteomes" id="UP000215914"/>
    </source>
</evidence>
<sequence>MPIHHSGGNPINLGKPLCENRTHDPIYKPYPTPKIPLGYNVMGIPNTKILRGHFL</sequence>
<reference evidence="1" key="1">
    <citation type="journal article" date="2017" name="Nature">
        <title>The sunflower genome provides insights into oil metabolism, flowering and Asterid evolution.</title>
        <authorList>
            <person name="Badouin H."/>
            <person name="Gouzy J."/>
            <person name="Grassa C.J."/>
            <person name="Murat F."/>
            <person name="Staton S.E."/>
            <person name="Cottret L."/>
            <person name="Lelandais-Briere C."/>
            <person name="Owens G.L."/>
            <person name="Carrere S."/>
            <person name="Mayjonade B."/>
            <person name="Legrand L."/>
            <person name="Gill N."/>
            <person name="Kane N.C."/>
            <person name="Bowers J.E."/>
            <person name="Hubner S."/>
            <person name="Bellec A."/>
            <person name="Berard A."/>
            <person name="Berges H."/>
            <person name="Blanchet N."/>
            <person name="Boniface M.C."/>
            <person name="Brunel D."/>
            <person name="Catrice O."/>
            <person name="Chaidir N."/>
            <person name="Claudel C."/>
            <person name="Donnadieu C."/>
            <person name="Faraut T."/>
            <person name="Fievet G."/>
            <person name="Helmstetter N."/>
            <person name="King M."/>
            <person name="Knapp S.J."/>
            <person name="Lai Z."/>
            <person name="Le Paslier M.C."/>
            <person name="Lippi Y."/>
            <person name="Lorenzon L."/>
            <person name="Mandel J.R."/>
            <person name="Marage G."/>
            <person name="Marchand G."/>
            <person name="Marquand E."/>
            <person name="Bret-Mestries E."/>
            <person name="Morien E."/>
            <person name="Nambeesan S."/>
            <person name="Nguyen T."/>
            <person name="Pegot-Espagnet P."/>
            <person name="Pouilly N."/>
            <person name="Raftis F."/>
            <person name="Sallet E."/>
            <person name="Schiex T."/>
            <person name="Thomas J."/>
            <person name="Vandecasteele C."/>
            <person name="Vares D."/>
            <person name="Vear F."/>
            <person name="Vautrin S."/>
            <person name="Crespi M."/>
            <person name="Mangin B."/>
            <person name="Burke J.M."/>
            <person name="Salse J."/>
            <person name="Munos S."/>
            <person name="Vincourt P."/>
            <person name="Rieseberg L.H."/>
            <person name="Langlade N.B."/>
        </authorList>
    </citation>
    <scope>NUCLEOTIDE SEQUENCE</scope>
    <source>
        <tissue evidence="1">Leaves</tissue>
    </source>
</reference>
<proteinExistence type="predicted"/>
<keyword evidence="2" id="KW-1185">Reference proteome</keyword>
<dbReference type="EMBL" id="MNCJ02000322">
    <property type="protein sequence ID" value="KAF5799024.1"/>
    <property type="molecule type" value="Genomic_DNA"/>
</dbReference>